<keyword evidence="8" id="KW-1185">Reference proteome</keyword>
<evidence type="ECO:0000256" key="4">
    <source>
        <dbReference type="ARBA" id="ARBA00022989"/>
    </source>
</evidence>
<protein>
    <submittedName>
        <fullName evidence="7">Tryptophan-rich sensory protein</fullName>
    </submittedName>
</protein>
<gene>
    <name evidence="7" type="ORF">ACFO0K_04515</name>
</gene>
<dbReference type="Proteomes" id="UP001595965">
    <property type="component" value="Unassembled WGS sequence"/>
</dbReference>
<keyword evidence="5 6" id="KW-0472">Membrane</keyword>
<accession>A0ABV8XTN0</accession>
<evidence type="ECO:0000313" key="8">
    <source>
        <dbReference type="Proteomes" id="UP001595965"/>
    </source>
</evidence>
<feature type="transmembrane region" description="Helical" evidence="6">
    <location>
        <begin position="61"/>
        <end position="81"/>
    </location>
</feature>
<dbReference type="Pfam" id="PF03073">
    <property type="entry name" value="TspO_MBR"/>
    <property type="match status" value="1"/>
</dbReference>
<keyword evidence="4 6" id="KW-1133">Transmembrane helix</keyword>
<dbReference type="PANTHER" id="PTHR33802:SF1">
    <property type="entry name" value="XK-RELATED PROTEIN"/>
    <property type="match status" value="1"/>
</dbReference>
<name>A0ABV8XTN0_9MICC</name>
<feature type="transmembrane region" description="Helical" evidence="6">
    <location>
        <begin position="211"/>
        <end position="229"/>
    </location>
</feature>
<dbReference type="InterPro" id="IPR004307">
    <property type="entry name" value="TspO_MBR"/>
</dbReference>
<dbReference type="RefSeq" id="WP_344229214.1">
    <property type="nucleotide sequence ID" value="NZ_BAAALH010000002.1"/>
</dbReference>
<evidence type="ECO:0000256" key="1">
    <source>
        <dbReference type="ARBA" id="ARBA00004141"/>
    </source>
</evidence>
<feature type="transmembrane region" description="Helical" evidence="6">
    <location>
        <begin position="116"/>
        <end position="142"/>
    </location>
</feature>
<evidence type="ECO:0000256" key="6">
    <source>
        <dbReference type="SAM" id="Phobius"/>
    </source>
</evidence>
<dbReference type="PANTHER" id="PTHR33802">
    <property type="entry name" value="SI:CH211-161H7.5-RELATED"/>
    <property type="match status" value="1"/>
</dbReference>
<reference evidence="8" key="1">
    <citation type="journal article" date="2019" name="Int. J. Syst. Evol. Microbiol.">
        <title>The Global Catalogue of Microorganisms (GCM) 10K type strain sequencing project: providing services to taxonomists for standard genome sequencing and annotation.</title>
        <authorList>
            <consortium name="The Broad Institute Genomics Platform"/>
            <consortium name="The Broad Institute Genome Sequencing Center for Infectious Disease"/>
            <person name="Wu L."/>
            <person name="Ma J."/>
        </authorList>
    </citation>
    <scope>NUCLEOTIDE SEQUENCE [LARGE SCALE GENOMIC DNA]</scope>
    <source>
        <strain evidence="8">CGMCC 1.12125</strain>
    </source>
</reference>
<evidence type="ECO:0000256" key="5">
    <source>
        <dbReference type="ARBA" id="ARBA00023136"/>
    </source>
</evidence>
<feature type="transmembrane region" description="Helical" evidence="6">
    <location>
        <begin position="235"/>
        <end position="256"/>
    </location>
</feature>
<feature type="transmembrane region" description="Helical" evidence="6">
    <location>
        <begin position="154"/>
        <end position="176"/>
    </location>
</feature>
<evidence type="ECO:0000256" key="2">
    <source>
        <dbReference type="ARBA" id="ARBA00007524"/>
    </source>
</evidence>
<feature type="transmembrane region" description="Helical" evidence="6">
    <location>
        <begin position="93"/>
        <end position="110"/>
    </location>
</feature>
<feature type="transmembrane region" description="Helical" evidence="6">
    <location>
        <begin position="182"/>
        <end position="204"/>
    </location>
</feature>
<proteinExistence type="inferred from homology"/>
<organism evidence="7 8">
    <name type="scientific">Citricoccus alkalitolerans</name>
    <dbReference type="NCBI Taxonomy" id="246603"/>
    <lineage>
        <taxon>Bacteria</taxon>
        <taxon>Bacillati</taxon>
        <taxon>Actinomycetota</taxon>
        <taxon>Actinomycetes</taxon>
        <taxon>Micrococcales</taxon>
        <taxon>Micrococcaceae</taxon>
        <taxon>Citricoccus</taxon>
    </lineage>
</organism>
<evidence type="ECO:0000313" key="7">
    <source>
        <dbReference type="EMBL" id="MFC4428941.1"/>
    </source>
</evidence>
<dbReference type="EMBL" id="JBHSEN010000001">
    <property type="protein sequence ID" value="MFC4428941.1"/>
    <property type="molecule type" value="Genomic_DNA"/>
</dbReference>
<sequence>MDATAPRTVGLAVPLLVLISGIVATAGAFLGSGVVGGTPVAEAAGGWLNEDSTPLAPASGAFRIWSVIYLGLLAYAVWQLLPAQRRSERQRLLRPWAVAAMLLNAAWIWVVQFGWLVLSLVVIVALLAVLGRIMMLLVSTAVEGRADALITDGTFGLYLGWVTIATVANTSAVLGASGFDGFGLPVTALSSVVLAVATLIGVATAWQSRKIAPALALAWGLAWITVGRLDGGLESTGTAVAAGIAAAVVLTAAVVFRASASRRMNAGDGH</sequence>
<keyword evidence="3 6" id="KW-0812">Transmembrane</keyword>
<dbReference type="InterPro" id="IPR038330">
    <property type="entry name" value="TspO/MBR-related_sf"/>
</dbReference>
<dbReference type="Gene3D" id="1.20.1260.100">
    <property type="entry name" value="TspO/MBR protein"/>
    <property type="match status" value="1"/>
</dbReference>
<comment type="similarity">
    <text evidence="2">Belongs to the TspO/BZRP family.</text>
</comment>
<comment type="subcellular location">
    <subcellularLocation>
        <location evidence="1">Membrane</location>
        <topology evidence="1">Multi-pass membrane protein</topology>
    </subcellularLocation>
</comment>
<evidence type="ECO:0000256" key="3">
    <source>
        <dbReference type="ARBA" id="ARBA00022692"/>
    </source>
</evidence>
<comment type="caution">
    <text evidence="7">The sequence shown here is derived from an EMBL/GenBank/DDBJ whole genome shotgun (WGS) entry which is preliminary data.</text>
</comment>